<gene>
    <name evidence="4" type="ORF">A1Q2_05324</name>
</gene>
<proteinExistence type="predicted"/>
<dbReference type="InParanoid" id="K1V8P4"/>
<feature type="compositionally biased region" description="Polar residues" evidence="1">
    <location>
        <begin position="213"/>
        <end position="223"/>
    </location>
</feature>
<evidence type="ECO:0000313" key="5">
    <source>
        <dbReference type="Proteomes" id="UP000006757"/>
    </source>
</evidence>
<dbReference type="EMBL" id="AMBO01000343">
    <property type="protein sequence ID" value="EKD00355.1"/>
    <property type="molecule type" value="Genomic_DNA"/>
</dbReference>
<feature type="compositionally biased region" description="Polar residues" evidence="1">
    <location>
        <begin position="290"/>
        <end position="302"/>
    </location>
</feature>
<evidence type="ECO:0000256" key="3">
    <source>
        <dbReference type="SAM" id="SignalP"/>
    </source>
</evidence>
<organism evidence="4 5">
    <name type="scientific">Trichosporon asahii var. asahii (strain CBS 8904)</name>
    <name type="common">Yeast</name>
    <dbReference type="NCBI Taxonomy" id="1220162"/>
    <lineage>
        <taxon>Eukaryota</taxon>
        <taxon>Fungi</taxon>
        <taxon>Dikarya</taxon>
        <taxon>Basidiomycota</taxon>
        <taxon>Agaricomycotina</taxon>
        <taxon>Tremellomycetes</taxon>
        <taxon>Trichosporonales</taxon>
        <taxon>Trichosporonaceae</taxon>
        <taxon>Trichosporon</taxon>
    </lineage>
</organism>
<evidence type="ECO:0000256" key="1">
    <source>
        <dbReference type="SAM" id="MobiDB-lite"/>
    </source>
</evidence>
<keyword evidence="2" id="KW-1133">Transmembrane helix</keyword>
<dbReference type="HOGENOM" id="CLU_073668_0_0_1"/>
<evidence type="ECO:0000313" key="4">
    <source>
        <dbReference type="EMBL" id="EKD00355.1"/>
    </source>
</evidence>
<dbReference type="AlphaFoldDB" id="K1V8P4"/>
<accession>K1V8P4</accession>
<comment type="caution">
    <text evidence="4">The sequence shown here is derived from an EMBL/GenBank/DDBJ whole genome shotgun (WGS) entry which is preliminary data.</text>
</comment>
<protein>
    <submittedName>
        <fullName evidence="4">Uncharacterized protein</fullName>
    </submittedName>
</protein>
<feature type="chain" id="PRO_5003851690" evidence="3">
    <location>
        <begin position="21"/>
        <end position="372"/>
    </location>
</feature>
<feature type="compositionally biased region" description="Low complexity" evidence="1">
    <location>
        <begin position="241"/>
        <end position="256"/>
    </location>
</feature>
<feature type="region of interest" description="Disordered" evidence="1">
    <location>
        <begin position="241"/>
        <end position="372"/>
    </location>
</feature>
<keyword evidence="3" id="KW-0732">Signal</keyword>
<sequence length="372" mass="38578">MLSPSYILSASLPLLQLATAKPVTFISAEPTYTVCNESLLTWADGEPPYAVKAKIGPDDDRKFRTLQQHLNTTSYRFYCDLPAGTDLELWIQDSSGEQEAIPGDASIRQFVRANPGHTCPLYLFPGQTTNATVSEKTVTQTVLSTVLPSSSAGSDAAAQVTEEKSTSNTGQIAGGVVGGVLGAAIVAGLLVWIGRLKKQAKNRPYSEIEYEDQTTTRQAGASQPTIATAGLSGTGAAAGVVAGSSGSSAGGSASASQHPTLVHAHAGSGTPGAPDPSPEIKVMQLDAMLSPNSPQRTPSDSPSPGYFPHPPGSGTPGTPQNNNGLAGLVGLAPPRHYAENESEYEVDAGPAFVPQPPPRTVHPPQYRDVGKI</sequence>
<keyword evidence="5" id="KW-1185">Reference proteome</keyword>
<feature type="region of interest" description="Disordered" evidence="1">
    <location>
        <begin position="202"/>
        <end position="223"/>
    </location>
</feature>
<name>K1V8P4_TRIAC</name>
<dbReference type="Proteomes" id="UP000006757">
    <property type="component" value="Unassembled WGS sequence"/>
</dbReference>
<reference evidence="4 5" key="1">
    <citation type="journal article" date="2012" name="Eukaryot. Cell">
        <title>Genome sequence of the Trichosporon asahii environmental strain CBS 8904.</title>
        <authorList>
            <person name="Yang R.Y."/>
            <person name="Li H.T."/>
            <person name="Zhu H."/>
            <person name="Zhou G.P."/>
            <person name="Wang M."/>
            <person name="Wang L."/>
        </authorList>
    </citation>
    <scope>NUCLEOTIDE SEQUENCE [LARGE SCALE GENOMIC DNA]</scope>
    <source>
        <strain evidence="4 5">CBS 8904</strain>
    </source>
</reference>
<evidence type="ECO:0000256" key="2">
    <source>
        <dbReference type="SAM" id="Phobius"/>
    </source>
</evidence>
<keyword evidence="2" id="KW-0812">Transmembrane</keyword>
<feature type="transmembrane region" description="Helical" evidence="2">
    <location>
        <begin position="172"/>
        <end position="193"/>
    </location>
</feature>
<feature type="signal peptide" evidence="3">
    <location>
        <begin position="1"/>
        <end position="20"/>
    </location>
</feature>
<keyword evidence="2" id="KW-0472">Membrane</keyword>